<evidence type="ECO:0000313" key="2">
    <source>
        <dbReference type="Proteomes" id="UP001358586"/>
    </source>
</evidence>
<protein>
    <submittedName>
        <fullName evidence="1">Uncharacterized protein</fullName>
    </submittedName>
</protein>
<sequence length="154" mass="16340">MSAPLDWRPLFVSSDEQSLAYFPLQVLDGEVTVKPLADVLVEGGPIALSRLLTPVKDKKSVDKVVEDSVFDNITTDSVVADSIVAHEESGKGNAVVISPSPPPKKQVHFSSSSNWFEVLGSKLSNLPVLLDATDAESTTATHPGCGIVIIMVKG</sequence>
<dbReference type="Proteomes" id="UP001358586">
    <property type="component" value="Chromosome 12"/>
</dbReference>
<organism evidence="1 2">
    <name type="scientific">Gossypium arboreum</name>
    <name type="common">Tree cotton</name>
    <name type="synonym">Gossypium nanking</name>
    <dbReference type="NCBI Taxonomy" id="29729"/>
    <lineage>
        <taxon>Eukaryota</taxon>
        <taxon>Viridiplantae</taxon>
        <taxon>Streptophyta</taxon>
        <taxon>Embryophyta</taxon>
        <taxon>Tracheophyta</taxon>
        <taxon>Spermatophyta</taxon>
        <taxon>Magnoliopsida</taxon>
        <taxon>eudicotyledons</taxon>
        <taxon>Gunneridae</taxon>
        <taxon>Pentapetalae</taxon>
        <taxon>rosids</taxon>
        <taxon>malvids</taxon>
        <taxon>Malvales</taxon>
        <taxon>Malvaceae</taxon>
        <taxon>Malvoideae</taxon>
        <taxon>Gossypium</taxon>
    </lineage>
</organism>
<name>A0ABR0MQV1_GOSAR</name>
<comment type="caution">
    <text evidence="1">The sequence shown here is derived from an EMBL/GenBank/DDBJ whole genome shotgun (WGS) entry which is preliminary data.</text>
</comment>
<proteinExistence type="predicted"/>
<dbReference type="EMBL" id="JARKNE010000012">
    <property type="protein sequence ID" value="KAK5776361.1"/>
    <property type="molecule type" value="Genomic_DNA"/>
</dbReference>
<gene>
    <name evidence="1" type="ORF">PVK06_044320</name>
</gene>
<accession>A0ABR0MQV1</accession>
<keyword evidence="2" id="KW-1185">Reference proteome</keyword>
<reference evidence="1 2" key="1">
    <citation type="submission" date="2023-03" db="EMBL/GenBank/DDBJ databases">
        <title>WGS of Gossypium arboreum.</title>
        <authorList>
            <person name="Yu D."/>
        </authorList>
    </citation>
    <scope>NUCLEOTIDE SEQUENCE [LARGE SCALE GENOMIC DNA]</scope>
    <source>
        <tissue evidence="1">Leaf</tissue>
    </source>
</reference>
<evidence type="ECO:0000313" key="1">
    <source>
        <dbReference type="EMBL" id="KAK5776361.1"/>
    </source>
</evidence>